<dbReference type="InterPro" id="IPR036397">
    <property type="entry name" value="RNaseH_sf"/>
</dbReference>
<dbReference type="PANTHER" id="PTHR48475:SF1">
    <property type="entry name" value="RNASE H TYPE-1 DOMAIN-CONTAINING PROTEIN"/>
    <property type="match status" value="1"/>
</dbReference>
<dbReference type="GO" id="GO:0004523">
    <property type="term" value="F:RNA-DNA hybrid ribonuclease activity"/>
    <property type="evidence" value="ECO:0007669"/>
    <property type="project" value="InterPro"/>
</dbReference>
<evidence type="ECO:0000313" key="3">
    <source>
        <dbReference type="Proteomes" id="UP001190700"/>
    </source>
</evidence>
<feature type="domain" description="RNase H type-1" evidence="1">
    <location>
        <begin position="11"/>
        <end position="83"/>
    </location>
</feature>
<dbReference type="Pfam" id="PF13456">
    <property type="entry name" value="RVT_3"/>
    <property type="match status" value="1"/>
</dbReference>
<dbReference type="EMBL" id="LGRX02000541">
    <property type="protein sequence ID" value="KAK3288245.1"/>
    <property type="molecule type" value="Genomic_DNA"/>
</dbReference>
<sequence length="253" mass="27431">MGLISGLRRLLREEQGQVIDELEIIGDSELVIRQMDGSYQVQDATLKLYHSTASGLARSARSVSYRQVPRELNQLANKVASDAMTQQSKLDPENMVFYAPNLGGVSVVHVDGLRVYASNDLGTSAHRFMIDAACLASLPSFGLAAFENLGDPRNGVVASKCAMNILGVLLQPLSLSVQLCEDNVGTSEVILRDVLVVESLPVPIHIAVRHPSIKLTPAKFDFDAFPGLLPPAYQAHPYWTSDTTFLSILSPGD</sequence>
<gene>
    <name evidence="2" type="ORF">CYMTET_4273</name>
</gene>
<dbReference type="InterPro" id="IPR012337">
    <property type="entry name" value="RNaseH-like_sf"/>
</dbReference>
<dbReference type="PANTHER" id="PTHR48475">
    <property type="entry name" value="RIBONUCLEASE H"/>
    <property type="match status" value="1"/>
</dbReference>
<evidence type="ECO:0000313" key="2">
    <source>
        <dbReference type="EMBL" id="KAK3288245.1"/>
    </source>
</evidence>
<dbReference type="GO" id="GO:0003676">
    <property type="term" value="F:nucleic acid binding"/>
    <property type="evidence" value="ECO:0007669"/>
    <property type="project" value="InterPro"/>
</dbReference>
<proteinExistence type="predicted"/>
<name>A0AAE0LKJ6_9CHLO</name>
<dbReference type="Proteomes" id="UP001190700">
    <property type="component" value="Unassembled WGS sequence"/>
</dbReference>
<organism evidence="2 3">
    <name type="scientific">Cymbomonas tetramitiformis</name>
    <dbReference type="NCBI Taxonomy" id="36881"/>
    <lineage>
        <taxon>Eukaryota</taxon>
        <taxon>Viridiplantae</taxon>
        <taxon>Chlorophyta</taxon>
        <taxon>Pyramimonadophyceae</taxon>
        <taxon>Pyramimonadales</taxon>
        <taxon>Pyramimonadaceae</taxon>
        <taxon>Cymbomonas</taxon>
    </lineage>
</organism>
<comment type="caution">
    <text evidence="2">The sequence shown here is derived from an EMBL/GenBank/DDBJ whole genome shotgun (WGS) entry which is preliminary data.</text>
</comment>
<dbReference type="AlphaFoldDB" id="A0AAE0LKJ6"/>
<accession>A0AAE0LKJ6</accession>
<dbReference type="InterPro" id="IPR002156">
    <property type="entry name" value="RNaseH_domain"/>
</dbReference>
<reference evidence="2 3" key="1">
    <citation type="journal article" date="2015" name="Genome Biol. Evol.">
        <title>Comparative Genomics of a Bacterivorous Green Alga Reveals Evolutionary Causalities and Consequences of Phago-Mixotrophic Mode of Nutrition.</title>
        <authorList>
            <person name="Burns J.A."/>
            <person name="Paasch A."/>
            <person name="Narechania A."/>
            <person name="Kim E."/>
        </authorList>
    </citation>
    <scope>NUCLEOTIDE SEQUENCE [LARGE SCALE GENOMIC DNA]</scope>
    <source>
        <strain evidence="2 3">PLY_AMNH</strain>
    </source>
</reference>
<dbReference type="SUPFAM" id="SSF53098">
    <property type="entry name" value="Ribonuclease H-like"/>
    <property type="match status" value="1"/>
</dbReference>
<protein>
    <recommendedName>
        <fullName evidence="1">RNase H type-1 domain-containing protein</fullName>
    </recommendedName>
</protein>
<evidence type="ECO:0000259" key="1">
    <source>
        <dbReference type="Pfam" id="PF13456"/>
    </source>
</evidence>
<keyword evidence="3" id="KW-1185">Reference proteome</keyword>
<dbReference type="Gene3D" id="3.30.420.10">
    <property type="entry name" value="Ribonuclease H-like superfamily/Ribonuclease H"/>
    <property type="match status" value="1"/>
</dbReference>